<dbReference type="Pfam" id="PF00196">
    <property type="entry name" value="GerE"/>
    <property type="match status" value="1"/>
</dbReference>
<dbReference type="SUPFAM" id="SSF46894">
    <property type="entry name" value="C-terminal effector domain of the bipartite response regulators"/>
    <property type="match status" value="1"/>
</dbReference>
<gene>
    <name evidence="4" type="ORF">GCM10009759_76310</name>
</gene>
<dbReference type="InterPro" id="IPR039420">
    <property type="entry name" value="WalR-like"/>
</dbReference>
<dbReference type="PANTHER" id="PTHR43214:SF43">
    <property type="entry name" value="TWO-COMPONENT RESPONSE REGULATOR"/>
    <property type="match status" value="1"/>
</dbReference>
<dbReference type="Gene3D" id="1.10.10.10">
    <property type="entry name" value="Winged helix-like DNA-binding domain superfamily/Winged helix DNA-binding domain"/>
    <property type="match status" value="1"/>
</dbReference>
<feature type="domain" description="HTH luxR-type" evidence="3">
    <location>
        <begin position="22"/>
        <end position="87"/>
    </location>
</feature>
<dbReference type="EMBL" id="BAAANS010000102">
    <property type="protein sequence ID" value="GAA2124554.1"/>
    <property type="molecule type" value="Genomic_DNA"/>
</dbReference>
<dbReference type="InterPro" id="IPR000792">
    <property type="entry name" value="Tscrpt_reg_LuxR_C"/>
</dbReference>
<keyword evidence="5" id="KW-1185">Reference proteome</keyword>
<evidence type="ECO:0000313" key="5">
    <source>
        <dbReference type="Proteomes" id="UP001500897"/>
    </source>
</evidence>
<comment type="caution">
    <text evidence="4">The sequence shown here is derived from an EMBL/GenBank/DDBJ whole genome shotgun (WGS) entry which is preliminary data.</text>
</comment>
<dbReference type="CDD" id="cd06170">
    <property type="entry name" value="LuxR_C_like"/>
    <property type="match status" value="1"/>
</dbReference>
<dbReference type="PROSITE" id="PS50043">
    <property type="entry name" value="HTH_LUXR_2"/>
    <property type="match status" value="1"/>
</dbReference>
<dbReference type="RefSeq" id="WP_344559097.1">
    <property type="nucleotide sequence ID" value="NZ_BAAANS010000102.1"/>
</dbReference>
<dbReference type="Proteomes" id="UP001500897">
    <property type="component" value="Unassembled WGS sequence"/>
</dbReference>
<keyword evidence="1" id="KW-0238">DNA-binding</keyword>
<feature type="region of interest" description="Disordered" evidence="2">
    <location>
        <begin position="90"/>
        <end position="167"/>
    </location>
</feature>
<dbReference type="InterPro" id="IPR036388">
    <property type="entry name" value="WH-like_DNA-bd_sf"/>
</dbReference>
<feature type="compositionally biased region" description="Basic and acidic residues" evidence="2">
    <location>
        <begin position="104"/>
        <end position="124"/>
    </location>
</feature>
<evidence type="ECO:0000256" key="1">
    <source>
        <dbReference type="ARBA" id="ARBA00023125"/>
    </source>
</evidence>
<dbReference type="InterPro" id="IPR016032">
    <property type="entry name" value="Sig_transdc_resp-reg_C-effctor"/>
</dbReference>
<feature type="compositionally biased region" description="Pro residues" evidence="2">
    <location>
        <begin position="125"/>
        <end position="158"/>
    </location>
</feature>
<proteinExistence type="predicted"/>
<evidence type="ECO:0000256" key="2">
    <source>
        <dbReference type="SAM" id="MobiDB-lite"/>
    </source>
</evidence>
<protein>
    <recommendedName>
        <fullName evidence="3">HTH luxR-type domain-containing protein</fullName>
    </recommendedName>
</protein>
<evidence type="ECO:0000313" key="4">
    <source>
        <dbReference type="EMBL" id="GAA2124554.1"/>
    </source>
</evidence>
<organism evidence="4 5">
    <name type="scientific">Kitasatospora saccharophila</name>
    <dbReference type="NCBI Taxonomy" id="407973"/>
    <lineage>
        <taxon>Bacteria</taxon>
        <taxon>Bacillati</taxon>
        <taxon>Actinomycetota</taxon>
        <taxon>Actinomycetes</taxon>
        <taxon>Kitasatosporales</taxon>
        <taxon>Streptomycetaceae</taxon>
        <taxon>Kitasatospora</taxon>
    </lineage>
</organism>
<evidence type="ECO:0000259" key="3">
    <source>
        <dbReference type="PROSITE" id="PS50043"/>
    </source>
</evidence>
<name>A0ABN2YE62_9ACTN</name>
<reference evidence="4 5" key="1">
    <citation type="journal article" date="2019" name="Int. J. Syst. Evol. Microbiol.">
        <title>The Global Catalogue of Microorganisms (GCM) 10K type strain sequencing project: providing services to taxonomists for standard genome sequencing and annotation.</title>
        <authorList>
            <consortium name="The Broad Institute Genomics Platform"/>
            <consortium name="The Broad Institute Genome Sequencing Center for Infectious Disease"/>
            <person name="Wu L."/>
            <person name="Ma J."/>
        </authorList>
    </citation>
    <scope>NUCLEOTIDE SEQUENCE [LARGE SCALE GENOMIC DNA]</scope>
    <source>
        <strain evidence="4 5">JCM 14559</strain>
    </source>
</reference>
<sequence>MDPAGRPAAPPAGRHLAELRAAAVLVGLLSRRPREVLALIGRGLSNQEIARLPHIEERTAKAHTAALFANIGVDSRTELTQAALLMEIEMAPRDNSAPDFPLLEWERPERDAPEEPGDAREPPPRTEPAPWAPPSPPARPPPPRSRSAPPGPPGPPPRAVRRACTIS</sequence>
<accession>A0ABN2YE62</accession>
<dbReference type="PANTHER" id="PTHR43214">
    <property type="entry name" value="TWO-COMPONENT RESPONSE REGULATOR"/>
    <property type="match status" value="1"/>
</dbReference>
<dbReference type="SMART" id="SM00421">
    <property type="entry name" value="HTH_LUXR"/>
    <property type="match status" value="1"/>
</dbReference>
<dbReference type="PRINTS" id="PR00038">
    <property type="entry name" value="HTHLUXR"/>
</dbReference>